<keyword evidence="2" id="KW-1185">Reference proteome</keyword>
<accession>A0ABT4IFG2</accession>
<evidence type="ECO:0000313" key="2">
    <source>
        <dbReference type="Proteomes" id="UP001141422"/>
    </source>
</evidence>
<organism evidence="1 2">
    <name type="scientific">Methanocorpusculum petauri</name>
    <dbReference type="NCBI Taxonomy" id="3002863"/>
    <lineage>
        <taxon>Archaea</taxon>
        <taxon>Methanobacteriati</taxon>
        <taxon>Methanobacteriota</taxon>
        <taxon>Stenosarchaea group</taxon>
        <taxon>Methanomicrobia</taxon>
        <taxon>Methanomicrobiales</taxon>
        <taxon>Methanocorpusculaceae</taxon>
        <taxon>Methanocorpusculum</taxon>
    </lineage>
</organism>
<proteinExistence type="predicted"/>
<dbReference type="EMBL" id="JAPTGB010000003">
    <property type="protein sequence ID" value="MCZ0859920.1"/>
    <property type="molecule type" value="Genomic_DNA"/>
</dbReference>
<comment type="caution">
    <text evidence="1">The sequence shown here is derived from an EMBL/GenBank/DDBJ whole genome shotgun (WGS) entry which is preliminary data.</text>
</comment>
<name>A0ABT4IFG2_9EURY</name>
<dbReference type="RefSeq" id="WP_268924142.1">
    <property type="nucleotide sequence ID" value="NZ_JAPTGB010000003.1"/>
</dbReference>
<reference evidence="1" key="1">
    <citation type="submission" date="2022-12" db="EMBL/GenBank/DDBJ databases">
        <title>Isolation and characterisation of novel Methanocorpusculum spp. from native Australian herbivores indicates the genus is ancestrally host-associated.</title>
        <authorList>
            <person name="Volmer J.G."/>
            <person name="Soo R.M."/>
            <person name="Evans P.N."/>
            <person name="Hoedt E.C."/>
            <person name="Astorga Alsina A.L."/>
            <person name="Woodcroft B.J."/>
            <person name="Tyson G.W."/>
            <person name="Hugenholtz P."/>
            <person name="Morrison M."/>
        </authorList>
    </citation>
    <scope>NUCLEOTIDE SEQUENCE</scope>
    <source>
        <strain evidence="1">MG</strain>
    </source>
</reference>
<gene>
    <name evidence="1" type="ORF">O0S10_01595</name>
</gene>
<dbReference type="Proteomes" id="UP001141422">
    <property type="component" value="Unassembled WGS sequence"/>
</dbReference>
<evidence type="ECO:0000313" key="1">
    <source>
        <dbReference type="EMBL" id="MCZ0859920.1"/>
    </source>
</evidence>
<sequence>MPQLSLNGWPHEDRPCIQRYIRCMTCSNKHIRHLPPIGDTAGCLIQYLCTAAGETPLCMVVDCPLGKPLLRPDAELLEAYFREIRCRGWPCQKSLGDTNSEMVACCWNPKTVEHYSPRNKSDRITLLGIPCRSIPECPFGRELQ</sequence>
<protein>
    <submittedName>
        <fullName evidence="1">Uncharacterized protein</fullName>
    </submittedName>
</protein>